<dbReference type="Proteomes" id="UP000682202">
    <property type="component" value="Chromosome"/>
</dbReference>
<evidence type="ECO:0008006" key="4">
    <source>
        <dbReference type="Google" id="ProtNLM"/>
    </source>
</evidence>
<accession>A0A975PW56</accession>
<proteinExistence type="predicted"/>
<dbReference type="PIRSF" id="PIRSF021513">
    <property type="entry name" value="GrhN_RubW_prd"/>
    <property type="match status" value="1"/>
</dbReference>
<protein>
    <recommendedName>
        <fullName evidence="4">Nitroreductase family deazaflavin-dependent oxidoreductase</fullName>
    </recommendedName>
</protein>
<gene>
    <name evidence="2" type="ORF">F6B93_03810</name>
</gene>
<keyword evidence="3" id="KW-1185">Reference proteome</keyword>
<feature type="transmembrane region" description="Helical" evidence="1">
    <location>
        <begin position="20"/>
        <end position="37"/>
    </location>
</feature>
<keyword evidence="1" id="KW-0472">Membrane</keyword>
<name>A0A975PW56_9MYCO</name>
<dbReference type="KEGG" id="mspg:F6B93_03810"/>
<evidence type="ECO:0000256" key="1">
    <source>
        <dbReference type="SAM" id="Phobius"/>
    </source>
</evidence>
<dbReference type="AlphaFoldDB" id="A0A975PW56"/>
<dbReference type="RefSeq" id="WP_211697811.1">
    <property type="nucleotide sequence ID" value="NZ_CP046600.1"/>
</dbReference>
<dbReference type="Gene3D" id="2.30.110.10">
    <property type="entry name" value="Electron Transport, Fmn-binding Protein, Chain A"/>
    <property type="match status" value="1"/>
</dbReference>
<evidence type="ECO:0000313" key="3">
    <source>
        <dbReference type="Proteomes" id="UP000682202"/>
    </source>
</evidence>
<organism evidence="2 3">
    <name type="scientific">Mycobacterium spongiae</name>
    <dbReference type="NCBI Taxonomy" id="886343"/>
    <lineage>
        <taxon>Bacteria</taxon>
        <taxon>Bacillati</taxon>
        <taxon>Actinomycetota</taxon>
        <taxon>Actinomycetes</taxon>
        <taxon>Mycobacteriales</taxon>
        <taxon>Mycobacteriaceae</taxon>
        <taxon>Mycobacterium</taxon>
    </lineage>
</organism>
<keyword evidence="1" id="KW-0812">Transmembrane</keyword>
<evidence type="ECO:0000313" key="2">
    <source>
        <dbReference type="EMBL" id="QUR66328.1"/>
    </source>
</evidence>
<reference evidence="2" key="1">
    <citation type="submission" date="2019-12" db="EMBL/GenBank/DDBJ databases">
        <title>Mycobacterium spongiae sp. nov.</title>
        <authorList>
            <person name="Stinear T."/>
        </authorList>
    </citation>
    <scope>NUCLEOTIDE SEQUENCE</scope>
    <source>
        <strain evidence="2">FSD4b-SM</strain>
    </source>
</reference>
<sequence length="162" mass="17739">MTEQSYAVDVGHPPSALLRLVNPMLGVLLGTPLAGSLRKQLMVMSFTGRKTGRQFSIPLSAHVIDNDLYALTGAVGWKHNFAGGAATHVLYNGTTTPMRGELIRDRAVVADLCLRCAQSYDLKRAQRMMGLKFRDGRVPTLEEFTEAVDRLQLAAIRLTPAD</sequence>
<dbReference type="InterPro" id="IPR012349">
    <property type="entry name" value="Split_barrel_FMN-bd"/>
</dbReference>
<dbReference type="InterPro" id="IPR016791">
    <property type="entry name" value="Polyketide_synth_GrhN/RubW_prd"/>
</dbReference>
<dbReference type="EMBL" id="CP046600">
    <property type="protein sequence ID" value="QUR66328.1"/>
    <property type="molecule type" value="Genomic_DNA"/>
</dbReference>
<keyword evidence="1" id="KW-1133">Transmembrane helix</keyword>